<dbReference type="Proteomes" id="UP000019116">
    <property type="component" value="Chromosome 2D"/>
</dbReference>
<dbReference type="GO" id="GO:0005886">
    <property type="term" value="C:plasma membrane"/>
    <property type="evidence" value="ECO:0007669"/>
    <property type="project" value="UniProtKB-SubCell"/>
</dbReference>
<keyword evidence="11" id="KW-0472">Membrane</keyword>
<dbReference type="SMART" id="SM00220">
    <property type="entry name" value="S_TKc"/>
    <property type="match status" value="1"/>
</dbReference>
<evidence type="ECO:0000256" key="1">
    <source>
        <dbReference type="ARBA" id="ARBA00004162"/>
    </source>
</evidence>
<sequence length="579" mass="65585">MMGRAGKLTCLEELWLHSADKSPDFAAELRKLSKMRVLVMHFDEVDEGMQKKLVESLVHLNKLQVLQFWFSTEGKIRLNSWGDNVPFPELRQLLLFGAILPKETPWIHHSSAPKLYKLLLQVETLQAQHLEILGQMPSLRSLYLHMEEDKYRLSYTAGRDEFKVLECLNTNIELVCGDGALPLIQQLEVCGIIGVDVGLLGNMPLLEKATYHLDCRGCGPAEVREAEEALGQASQQHPNRPVVTIKRWNDELCSSSFQETSVSDSESESQVSTDNMSACYHDPFARHVEPSPPQVDTDDSVLSLLNSSDGAALLSDEAAKLTIGPLLSGGYCYITQAGYLACRDTAAGERLHSAEAMEPTSVKMELLRKITTNFAEERVLGKGAYGKVYRGVCDDDGQVVAVKLLYNLKQTIDDEQFIREFKNLMMLKHPNIVRLVGYCYETQRQHADYEGTIVFGETTDKALCFEYMPKGSLHNHLSDECNGLDWQSRYKIIKGVCEGLRYLHEGFEKPFYHLDLKPDNILLDENMPPKLADFGLSKCYGEEQTRMTQVLLELLDTCHQNTYLEERFQRSLTFIVWVL</sequence>
<keyword evidence="10" id="KW-1133">Transmembrane helix</keyword>
<comment type="catalytic activity">
    <reaction evidence="12">
        <text>L-threonyl-[protein] + ATP = O-phospho-L-threonyl-[protein] + ADP + H(+)</text>
        <dbReference type="Rhea" id="RHEA:46608"/>
        <dbReference type="Rhea" id="RHEA-COMP:11060"/>
        <dbReference type="Rhea" id="RHEA-COMP:11605"/>
        <dbReference type="ChEBI" id="CHEBI:15378"/>
        <dbReference type="ChEBI" id="CHEBI:30013"/>
        <dbReference type="ChEBI" id="CHEBI:30616"/>
        <dbReference type="ChEBI" id="CHEBI:61977"/>
        <dbReference type="ChEBI" id="CHEBI:456216"/>
        <dbReference type="EC" id="2.7.11.1"/>
    </reaction>
</comment>
<evidence type="ECO:0000256" key="8">
    <source>
        <dbReference type="ARBA" id="ARBA00022777"/>
    </source>
</evidence>
<evidence type="ECO:0000256" key="12">
    <source>
        <dbReference type="ARBA" id="ARBA00047899"/>
    </source>
</evidence>
<evidence type="ECO:0000256" key="11">
    <source>
        <dbReference type="ARBA" id="ARBA00023136"/>
    </source>
</evidence>
<keyword evidence="6" id="KW-0677">Repeat</keyword>
<dbReference type="STRING" id="4565.A0A3B6DLX0"/>
<accession>A0A3B6DLX0</accession>
<dbReference type="SMR" id="A0A3B6DLX0"/>
<dbReference type="GO" id="GO:0005524">
    <property type="term" value="F:ATP binding"/>
    <property type="evidence" value="ECO:0007669"/>
    <property type="project" value="UniProtKB-UniRule"/>
</dbReference>
<evidence type="ECO:0000256" key="6">
    <source>
        <dbReference type="ARBA" id="ARBA00022737"/>
    </source>
</evidence>
<protein>
    <recommendedName>
        <fullName evidence="2">non-specific serine/threonine protein kinase</fullName>
        <ecNumber evidence="2">2.7.11.1</ecNumber>
    </recommendedName>
</protein>
<evidence type="ECO:0000256" key="10">
    <source>
        <dbReference type="ARBA" id="ARBA00022989"/>
    </source>
</evidence>
<reference evidence="16" key="1">
    <citation type="submission" date="2018-08" db="EMBL/GenBank/DDBJ databases">
        <authorList>
            <person name="Rossello M."/>
        </authorList>
    </citation>
    <scope>NUCLEOTIDE SEQUENCE [LARGE SCALE GENOMIC DNA]</scope>
    <source>
        <strain evidence="16">cv. Chinese Spring</strain>
    </source>
</reference>
<evidence type="ECO:0000256" key="5">
    <source>
        <dbReference type="ARBA" id="ARBA00022692"/>
    </source>
</evidence>
<dbReference type="InterPro" id="IPR055414">
    <property type="entry name" value="LRR_R13L4/SHOC2-like"/>
</dbReference>
<dbReference type="GO" id="GO:0004674">
    <property type="term" value="F:protein serine/threonine kinase activity"/>
    <property type="evidence" value="ECO:0007669"/>
    <property type="project" value="UniProtKB-KW"/>
</dbReference>
<proteinExistence type="predicted"/>
<dbReference type="PANTHER" id="PTHR45707">
    <property type="entry name" value="C2 CALCIUM/LIPID-BINDING PLANT PHOSPHORIBOSYLTRANSFERASE FAMILY PROTEIN"/>
    <property type="match status" value="1"/>
</dbReference>
<keyword evidence="5" id="KW-0812">Transmembrane</keyword>
<dbReference type="OrthoDB" id="693179at2759"/>
<keyword evidence="7 14" id="KW-0547">Nucleotide-binding</keyword>
<dbReference type="Gramene" id="TraesCS2D03G1121500.1">
    <property type="protein sequence ID" value="TraesCS2D03G1121500.1.CDS"/>
    <property type="gene ID" value="TraesCS2D03G1121500"/>
</dbReference>
<evidence type="ECO:0000256" key="13">
    <source>
        <dbReference type="ARBA" id="ARBA00048679"/>
    </source>
</evidence>
<dbReference type="FunFam" id="3.30.200.20:FF:000465">
    <property type="entry name" value="Cysteine-rich receptor-like protein kinase 6"/>
    <property type="match status" value="1"/>
</dbReference>
<evidence type="ECO:0000313" key="17">
    <source>
        <dbReference type="Proteomes" id="UP000019116"/>
    </source>
</evidence>
<keyword evidence="4" id="KW-0808">Transferase</keyword>
<evidence type="ECO:0000259" key="15">
    <source>
        <dbReference type="PROSITE" id="PS50011"/>
    </source>
</evidence>
<dbReference type="InterPro" id="IPR011009">
    <property type="entry name" value="Kinase-like_dom_sf"/>
</dbReference>
<dbReference type="SUPFAM" id="SSF52047">
    <property type="entry name" value="RNI-like"/>
    <property type="match status" value="1"/>
</dbReference>
<evidence type="ECO:0000256" key="4">
    <source>
        <dbReference type="ARBA" id="ARBA00022679"/>
    </source>
</evidence>
<keyword evidence="3" id="KW-0723">Serine/threonine-protein kinase</keyword>
<dbReference type="SUPFAM" id="SSF56112">
    <property type="entry name" value="Protein kinase-like (PK-like)"/>
    <property type="match status" value="1"/>
</dbReference>
<evidence type="ECO:0000256" key="3">
    <source>
        <dbReference type="ARBA" id="ARBA00022527"/>
    </source>
</evidence>
<dbReference type="AlphaFoldDB" id="A0A3B6DLX0"/>
<evidence type="ECO:0000256" key="7">
    <source>
        <dbReference type="ARBA" id="ARBA00022741"/>
    </source>
</evidence>
<dbReference type="EnsemblPlants" id="TraesCS2D02G503400.1">
    <property type="protein sequence ID" value="TraesCS2D02G503400.1"/>
    <property type="gene ID" value="TraesCS2D02G503400"/>
</dbReference>
<dbReference type="Pfam" id="PF00069">
    <property type="entry name" value="Pkinase"/>
    <property type="match status" value="1"/>
</dbReference>
<evidence type="ECO:0000256" key="14">
    <source>
        <dbReference type="PROSITE-ProRule" id="PRU10141"/>
    </source>
</evidence>
<dbReference type="Gene3D" id="1.10.510.10">
    <property type="entry name" value="Transferase(Phosphotransferase) domain 1"/>
    <property type="match status" value="1"/>
</dbReference>
<dbReference type="FunFam" id="1.10.510.10:FF:001023">
    <property type="entry name" value="Os07g0541700 protein"/>
    <property type="match status" value="1"/>
</dbReference>
<dbReference type="InterPro" id="IPR000719">
    <property type="entry name" value="Prot_kinase_dom"/>
</dbReference>
<dbReference type="InterPro" id="IPR008271">
    <property type="entry name" value="Ser/Thr_kinase_AS"/>
</dbReference>
<dbReference type="PaxDb" id="4565-Traes_2DL_548C72FC2.2"/>
<organism evidence="16">
    <name type="scientific">Triticum aestivum</name>
    <name type="common">Wheat</name>
    <dbReference type="NCBI Taxonomy" id="4565"/>
    <lineage>
        <taxon>Eukaryota</taxon>
        <taxon>Viridiplantae</taxon>
        <taxon>Streptophyta</taxon>
        <taxon>Embryophyta</taxon>
        <taxon>Tracheophyta</taxon>
        <taxon>Spermatophyta</taxon>
        <taxon>Magnoliopsida</taxon>
        <taxon>Liliopsida</taxon>
        <taxon>Poales</taxon>
        <taxon>Poaceae</taxon>
        <taxon>BOP clade</taxon>
        <taxon>Pooideae</taxon>
        <taxon>Triticodae</taxon>
        <taxon>Triticeae</taxon>
        <taxon>Triticinae</taxon>
        <taxon>Triticum</taxon>
    </lineage>
</organism>
<reference evidence="16" key="2">
    <citation type="submission" date="2018-10" db="UniProtKB">
        <authorList>
            <consortium name="EnsemblPlants"/>
        </authorList>
    </citation>
    <scope>IDENTIFICATION</scope>
</reference>
<dbReference type="PROSITE" id="PS50011">
    <property type="entry name" value="PROTEIN_KINASE_DOM"/>
    <property type="match status" value="1"/>
</dbReference>
<dbReference type="InterPro" id="IPR032675">
    <property type="entry name" value="LRR_dom_sf"/>
</dbReference>
<dbReference type="Gene3D" id="3.80.10.10">
    <property type="entry name" value="Ribonuclease Inhibitor"/>
    <property type="match status" value="1"/>
</dbReference>
<comment type="catalytic activity">
    <reaction evidence="13">
        <text>L-seryl-[protein] + ATP = O-phospho-L-seryl-[protein] + ADP + H(+)</text>
        <dbReference type="Rhea" id="RHEA:17989"/>
        <dbReference type="Rhea" id="RHEA-COMP:9863"/>
        <dbReference type="Rhea" id="RHEA-COMP:11604"/>
        <dbReference type="ChEBI" id="CHEBI:15378"/>
        <dbReference type="ChEBI" id="CHEBI:29999"/>
        <dbReference type="ChEBI" id="CHEBI:30616"/>
        <dbReference type="ChEBI" id="CHEBI:83421"/>
        <dbReference type="ChEBI" id="CHEBI:456216"/>
        <dbReference type="EC" id="2.7.11.1"/>
    </reaction>
</comment>
<feature type="domain" description="Protein kinase" evidence="15">
    <location>
        <begin position="374"/>
        <end position="579"/>
    </location>
</feature>
<dbReference type="PROSITE" id="PS00108">
    <property type="entry name" value="PROTEIN_KINASE_ST"/>
    <property type="match status" value="1"/>
</dbReference>
<feature type="binding site" evidence="14">
    <location>
        <position position="403"/>
    </location>
    <ligand>
        <name>ATP</name>
        <dbReference type="ChEBI" id="CHEBI:30616"/>
    </ligand>
</feature>
<dbReference type="InterPro" id="IPR017441">
    <property type="entry name" value="Protein_kinase_ATP_BS"/>
</dbReference>
<dbReference type="PROSITE" id="PS00107">
    <property type="entry name" value="PROTEIN_KINASE_ATP"/>
    <property type="match status" value="1"/>
</dbReference>
<dbReference type="PANTHER" id="PTHR45707:SF76">
    <property type="entry name" value="PROTEIN KINASE DOMAIN-CONTAINING PROTEIN"/>
    <property type="match status" value="1"/>
</dbReference>
<evidence type="ECO:0000256" key="9">
    <source>
        <dbReference type="ARBA" id="ARBA00022840"/>
    </source>
</evidence>
<comment type="subcellular location">
    <subcellularLocation>
        <location evidence="1">Cell membrane</location>
        <topology evidence="1">Single-pass membrane protein</topology>
    </subcellularLocation>
</comment>
<keyword evidence="17" id="KW-1185">Reference proteome</keyword>
<dbReference type="Gramene" id="TraesCS2D02G503400.1">
    <property type="protein sequence ID" value="TraesCS2D02G503400.1"/>
    <property type="gene ID" value="TraesCS2D02G503400"/>
</dbReference>
<keyword evidence="9 14" id="KW-0067">ATP-binding</keyword>
<dbReference type="EC" id="2.7.11.1" evidence="2"/>
<evidence type="ECO:0000256" key="2">
    <source>
        <dbReference type="ARBA" id="ARBA00012513"/>
    </source>
</evidence>
<dbReference type="Pfam" id="PF23598">
    <property type="entry name" value="LRR_14"/>
    <property type="match status" value="1"/>
</dbReference>
<evidence type="ECO:0000313" key="16">
    <source>
        <dbReference type="EnsemblPlants" id="TraesCS2D02G503400.1"/>
    </source>
</evidence>
<name>A0A3B6DLX0_WHEAT</name>
<keyword evidence="8" id="KW-0418">Kinase</keyword>